<dbReference type="EMBL" id="KN839448">
    <property type="protein sequence ID" value="KIJ89762.1"/>
    <property type="molecule type" value="Genomic_DNA"/>
</dbReference>
<proteinExistence type="predicted"/>
<dbReference type="Proteomes" id="UP000054477">
    <property type="component" value="Unassembled WGS sequence"/>
</dbReference>
<sequence>MSSDSQLLLMVDDPQLNATYGGGQWQTSTMFQWYGGTIVWPQFADSSTANVTGSAFLSFEGIAIAFGGNTPKPFRDSQTLTVSIDGAPSYNTSYDDPRPQSFHLQLYQSPMLPEGTHNITLTHIAGTALDYAVITAGQNTPLTGKTVIVDNEDPSIRFIGSWTRNTDLLFQSYPFHNSTHQSTTQGDSFIFRFSGTSLNIYGIMDWANLGTVSASYTLDGATTSQTYPVTTSSSKYQDNTNDQYNFLLYSNTSLTAGDHTLVVNVAKCVGTTLSACHERAGACKRGMPVRFLACIGVKERAPA</sequence>
<gene>
    <name evidence="1" type="ORF">K443DRAFT_117559</name>
</gene>
<organism evidence="1 2">
    <name type="scientific">Laccaria amethystina LaAM-08-1</name>
    <dbReference type="NCBI Taxonomy" id="1095629"/>
    <lineage>
        <taxon>Eukaryota</taxon>
        <taxon>Fungi</taxon>
        <taxon>Dikarya</taxon>
        <taxon>Basidiomycota</taxon>
        <taxon>Agaricomycotina</taxon>
        <taxon>Agaricomycetes</taxon>
        <taxon>Agaricomycetidae</taxon>
        <taxon>Agaricales</taxon>
        <taxon>Agaricineae</taxon>
        <taxon>Hydnangiaceae</taxon>
        <taxon>Laccaria</taxon>
    </lineage>
</organism>
<evidence type="ECO:0000313" key="2">
    <source>
        <dbReference type="Proteomes" id="UP000054477"/>
    </source>
</evidence>
<dbReference type="Gene3D" id="2.60.120.260">
    <property type="entry name" value="Galactose-binding domain-like"/>
    <property type="match status" value="2"/>
</dbReference>
<evidence type="ECO:0000313" key="1">
    <source>
        <dbReference type="EMBL" id="KIJ89762.1"/>
    </source>
</evidence>
<dbReference type="OrthoDB" id="2756615at2759"/>
<protein>
    <submittedName>
        <fullName evidence="1">Uncharacterized protein</fullName>
    </submittedName>
</protein>
<dbReference type="HOGENOM" id="CLU_036216_0_0_1"/>
<accession>A0A0C9WZE0</accession>
<dbReference type="AlphaFoldDB" id="A0A0C9WZE0"/>
<name>A0A0C9WZE0_9AGAR</name>
<reference evidence="1 2" key="1">
    <citation type="submission" date="2014-04" db="EMBL/GenBank/DDBJ databases">
        <authorList>
            <consortium name="DOE Joint Genome Institute"/>
            <person name="Kuo A."/>
            <person name="Kohler A."/>
            <person name="Nagy L.G."/>
            <person name="Floudas D."/>
            <person name="Copeland A."/>
            <person name="Barry K.W."/>
            <person name="Cichocki N."/>
            <person name="Veneault-Fourrey C."/>
            <person name="LaButti K."/>
            <person name="Lindquist E.A."/>
            <person name="Lipzen A."/>
            <person name="Lundell T."/>
            <person name="Morin E."/>
            <person name="Murat C."/>
            <person name="Sun H."/>
            <person name="Tunlid A."/>
            <person name="Henrissat B."/>
            <person name="Grigoriev I.V."/>
            <person name="Hibbett D.S."/>
            <person name="Martin F."/>
            <person name="Nordberg H.P."/>
            <person name="Cantor M.N."/>
            <person name="Hua S.X."/>
        </authorList>
    </citation>
    <scope>NUCLEOTIDE SEQUENCE [LARGE SCALE GENOMIC DNA]</scope>
    <source>
        <strain evidence="1 2">LaAM-08-1</strain>
    </source>
</reference>
<reference evidence="2" key="2">
    <citation type="submission" date="2015-01" db="EMBL/GenBank/DDBJ databases">
        <title>Evolutionary Origins and Diversification of the Mycorrhizal Mutualists.</title>
        <authorList>
            <consortium name="DOE Joint Genome Institute"/>
            <consortium name="Mycorrhizal Genomics Consortium"/>
            <person name="Kohler A."/>
            <person name="Kuo A."/>
            <person name="Nagy L.G."/>
            <person name="Floudas D."/>
            <person name="Copeland A."/>
            <person name="Barry K.W."/>
            <person name="Cichocki N."/>
            <person name="Veneault-Fourrey C."/>
            <person name="LaButti K."/>
            <person name="Lindquist E.A."/>
            <person name="Lipzen A."/>
            <person name="Lundell T."/>
            <person name="Morin E."/>
            <person name="Murat C."/>
            <person name="Riley R."/>
            <person name="Ohm R."/>
            <person name="Sun H."/>
            <person name="Tunlid A."/>
            <person name="Henrissat B."/>
            <person name="Grigoriev I.V."/>
            <person name="Hibbett D.S."/>
            <person name="Martin F."/>
        </authorList>
    </citation>
    <scope>NUCLEOTIDE SEQUENCE [LARGE SCALE GENOMIC DNA]</scope>
    <source>
        <strain evidence="2">LaAM-08-1</strain>
    </source>
</reference>
<keyword evidence="2" id="KW-1185">Reference proteome</keyword>